<evidence type="ECO:0000313" key="3">
    <source>
        <dbReference type="EMBL" id="QIT47441.1"/>
    </source>
</evidence>
<feature type="compositionally biased region" description="Acidic residues" evidence="1">
    <location>
        <begin position="103"/>
        <end position="113"/>
    </location>
</feature>
<reference evidence="3 5" key="2">
    <citation type="submission" date="2020-03" db="EMBL/GenBank/DDBJ databases">
        <title>Is there a link between lipid content and antibiotic production in Streptomyces?</title>
        <authorList>
            <person name="David M."/>
            <person name="Lejeune C."/>
            <person name="Abreu S."/>
            <person name="Thibessard A."/>
            <person name="Leblond P."/>
            <person name="Chaminade P."/>
            <person name="Virolle M.-J."/>
        </authorList>
    </citation>
    <scope>NUCLEOTIDE SEQUENCE [LARGE SCALE GENOMIC DNA]</scope>
    <source>
        <strain evidence="3 5">DSM 41481</strain>
    </source>
</reference>
<name>A0AAE6YD14_STRAT</name>
<dbReference type="InterPro" id="IPR009359">
    <property type="entry name" value="PaaB"/>
</dbReference>
<dbReference type="NCBIfam" id="TIGR02157">
    <property type="entry name" value="PA_CoA_Oxy2"/>
    <property type="match status" value="1"/>
</dbReference>
<organism evidence="3 5">
    <name type="scientific">Streptomyces antibioticus</name>
    <dbReference type="NCBI Taxonomy" id="1890"/>
    <lineage>
        <taxon>Bacteria</taxon>
        <taxon>Bacillati</taxon>
        <taxon>Actinomycetota</taxon>
        <taxon>Actinomycetes</taxon>
        <taxon>Kitasatosporales</taxon>
        <taxon>Streptomycetaceae</taxon>
        <taxon>Streptomyces</taxon>
    </lineage>
</organism>
<reference evidence="2 4" key="1">
    <citation type="submission" date="2015-07" db="EMBL/GenBank/DDBJ databases">
        <title>Draft Genome Sequence of Streptomyces antibioticus, IMRU 3720 reveals insights in the evolution of actinomycin biosynthetic gene clusters in Streptomyces.</title>
        <authorList>
            <person name="Crnovcic I."/>
            <person name="Ruckert C."/>
            <person name="Kalinowksi J."/>
            <person name="Keller U."/>
        </authorList>
    </citation>
    <scope>NUCLEOTIDE SEQUENCE [LARGE SCALE GENOMIC DNA]</scope>
    <source>
        <strain evidence="2 4">DSM 41481</strain>
    </source>
</reference>
<dbReference type="EMBL" id="CP050692">
    <property type="protein sequence ID" value="QIT47441.1"/>
    <property type="molecule type" value="Genomic_DNA"/>
</dbReference>
<protein>
    <submittedName>
        <fullName evidence="3">1,2-phenylacetyl-CoA epoxidase subunit B</fullName>
        <ecNumber evidence="3">1.14.13.149</ecNumber>
    </submittedName>
    <submittedName>
        <fullName evidence="2">Phenylacetic acid degradation protein</fullName>
    </submittedName>
</protein>
<dbReference type="RefSeq" id="WP_030789053.1">
    <property type="nucleotide sequence ID" value="NZ_CM007717.1"/>
</dbReference>
<gene>
    <name evidence="3" type="primary">paaB</name>
    <name evidence="2" type="ORF">AFM16_30650</name>
    <name evidence="3" type="ORF">HCX60_31195</name>
</gene>
<evidence type="ECO:0000256" key="1">
    <source>
        <dbReference type="SAM" id="MobiDB-lite"/>
    </source>
</evidence>
<dbReference type="GO" id="GO:0097266">
    <property type="term" value="F:phenylacetyl-CoA 1,2-epoxidase activity"/>
    <property type="evidence" value="ECO:0007669"/>
    <property type="project" value="UniProtKB-EC"/>
</dbReference>
<sequence>MSGGRERETEREGAAPSWEVFLRPRRGLSHQHVGAVRASDADMALEHARDLYTRRGDPLSLWVVRSADVHAASPAERDPFFSNARHKPYRYPEHFAPMTGGDDKDDDGHDADD</sequence>
<keyword evidence="3" id="KW-0560">Oxidoreductase</keyword>
<evidence type="ECO:0000313" key="4">
    <source>
        <dbReference type="Proteomes" id="UP000190306"/>
    </source>
</evidence>
<dbReference type="GeneID" id="93960785"/>
<dbReference type="Gene3D" id="3.10.20.520">
    <property type="entry name" value="Phenylacetic acid degradation B"/>
    <property type="match status" value="1"/>
</dbReference>
<evidence type="ECO:0000313" key="5">
    <source>
        <dbReference type="Proteomes" id="UP000502504"/>
    </source>
</evidence>
<dbReference type="Proteomes" id="UP000190306">
    <property type="component" value="Chromosome"/>
</dbReference>
<dbReference type="EMBL" id="LHQL01000014">
    <property type="protein sequence ID" value="OOQ47131.1"/>
    <property type="molecule type" value="Genomic_DNA"/>
</dbReference>
<feature type="region of interest" description="Disordered" evidence="1">
    <location>
        <begin position="91"/>
        <end position="113"/>
    </location>
</feature>
<dbReference type="EC" id="1.14.13.149" evidence="3"/>
<evidence type="ECO:0000313" key="2">
    <source>
        <dbReference type="EMBL" id="OOQ47131.1"/>
    </source>
</evidence>
<proteinExistence type="predicted"/>
<keyword evidence="4" id="KW-1185">Reference proteome</keyword>
<dbReference type="AlphaFoldDB" id="A0AAE6YD14"/>
<dbReference type="InterPro" id="IPR038693">
    <property type="entry name" value="PaaB_sf"/>
</dbReference>
<dbReference type="Proteomes" id="UP000502504">
    <property type="component" value="Chromosome"/>
</dbReference>
<dbReference type="Pfam" id="PF06243">
    <property type="entry name" value="PaaB"/>
    <property type="match status" value="1"/>
</dbReference>
<accession>A0AAE6YD14</accession>